<evidence type="ECO:0000313" key="1">
    <source>
        <dbReference type="EMBL" id="GIY54292.1"/>
    </source>
</evidence>
<accession>A0AAV4U952</accession>
<organism evidence="1 2">
    <name type="scientific">Caerostris darwini</name>
    <dbReference type="NCBI Taxonomy" id="1538125"/>
    <lineage>
        <taxon>Eukaryota</taxon>
        <taxon>Metazoa</taxon>
        <taxon>Ecdysozoa</taxon>
        <taxon>Arthropoda</taxon>
        <taxon>Chelicerata</taxon>
        <taxon>Arachnida</taxon>
        <taxon>Araneae</taxon>
        <taxon>Araneomorphae</taxon>
        <taxon>Entelegynae</taxon>
        <taxon>Araneoidea</taxon>
        <taxon>Araneidae</taxon>
        <taxon>Caerostris</taxon>
    </lineage>
</organism>
<dbReference type="Proteomes" id="UP001054837">
    <property type="component" value="Unassembled WGS sequence"/>
</dbReference>
<proteinExistence type="predicted"/>
<reference evidence="1 2" key="1">
    <citation type="submission" date="2021-06" db="EMBL/GenBank/DDBJ databases">
        <title>Caerostris darwini draft genome.</title>
        <authorList>
            <person name="Kono N."/>
            <person name="Arakawa K."/>
        </authorList>
    </citation>
    <scope>NUCLEOTIDE SEQUENCE [LARGE SCALE GENOMIC DNA]</scope>
</reference>
<comment type="caution">
    <text evidence="1">The sequence shown here is derived from an EMBL/GenBank/DDBJ whole genome shotgun (WGS) entry which is preliminary data.</text>
</comment>
<dbReference type="AlphaFoldDB" id="A0AAV4U952"/>
<protein>
    <submittedName>
        <fullName evidence="1">Uncharacterized protein</fullName>
    </submittedName>
</protein>
<sequence>MFPHVFAVRPSPDNCLIKCEDTGSNKRSDSAVSQEEIYHTAWRIMFPHVFAVRPSPDNCLIKCEDTGSNKRSNSAVRQEVLLWPFRPPFKRNEAHQVMFYQHSRREHK</sequence>
<name>A0AAV4U952_9ARAC</name>
<evidence type="ECO:0000313" key="2">
    <source>
        <dbReference type="Proteomes" id="UP001054837"/>
    </source>
</evidence>
<keyword evidence="2" id="KW-1185">Reference proteome</keyword>
<dbReference type="EMBL" id="BPLQ01010898">
    <property type="protein sequence ID" value="GIY54292.1"/>
    <property type="molecule type" value="Genomic_DNA"/>
</dbReference>
<gene>
    <name evidence="1" type="ORF">CDAR_523231</name>
</gene>